<sequence length="62" mass="7009">MAAQLRETTAELERRTAAAADGPVQAVRKTPAPLAEQQQMQTWHHRRTPIGDRTEEERRGMA</sequence>
<proteinExistence type="predicted"/>
<dbReference type="EMBL" id="CP108482">
    <property type="protein sequence ID" value="WUS54369.1"/>
    <property type="molecule type" value="Genomic_DNA"/>
</dbReference>
<name>A0ABZ1W0L4_9ACTN</name>
<evidence type="ECO:0000313" key="2">
    <source>
        <dbReference type="EMBL" id="WUS54369.1"/>
    </source>
</evidence>
<feature type="region of interest" description="Disordered" evidence="1">
    <location>
        <begin position="1"/>
        <end position="62"/>
    </location>
</feature>
<dbReference type="RefSeq" id="WP_329492981.1">
    <property type="nucleotide sequence ID" value="NZ_CP108460.1"/>
</dbReference>
<feature type="compositionally biased region" description="Basic and acidic residues" evidence="1">
    <location>
        <begin position="49"/>
        <end position="62"/>
    </location>
</feature>
<gene>
    <name evidence="2" type="ORF">OG469_01910</name>
</gene>
<dbReference type="Proteomes" id="UP001432014">
    <property type="component" value="Chromosome"/>
</dbReference>
<reference evidence="2 3" key="1">
    <citation type="submission" date="2022-10" db="EMBL/GenBank/DDBJ databases">
        <title>The complete genomes of actinobacterial strains from the NBC collection.</title>
        <authorList>
            <person name="Joergensen T.S."/>
            <person name="Alvarez Arevalo M."/>
            <person name="Sterndorff E.B."/>
            <person name="Faurdal D."/>
            <person name="Vuksanovic O."/>
            <person name="Mourched A.-S."/>
            <person name="Charusanti P."/>
            <person name="Shaw S."/>
            <person name="Blin K."/>
            <person name="Weber T."/>
        </authorList>
    </citation>
    <scope>NUCLEOTIDE SEQUENCE [LARGE SCALE GENOMIC DNA]</scope>
    <source>
        <strain evidence="2 3">NBC_01247</strain>
    </source>
</reference>
<evidence type="ECO:0000313" key="3">
    <source>
        <dbReference type="Proteomes" id="UP001432014"/>
    </source>
</evidence>
<accession>A0ABZ1W0L4</accession>
<evidence type="ECO:0000256" key="1">
    <source>
        <dbReference type="SAM" id="MobiDB-lite"/>
    </source>
</evidence>
<organism evidence="2 3">
    <name type="scientific">Kitasatospora herbaricolor</name>
    <dbReference type="NCBI Taxonomy" id="68217"/>
    <lineage>
        <taxon>Bacteria</taxon>
        <taxon>Bacillati</taxon>
        <taxon>Actinomycetota</taxon>
        <taxon>Actinomycetes</taxon>
        <taxon>Kitasatosporales</taxon>
        <taxon>Streptomycetaceae</taxon>
        <taxon>Kitasatospora</taxon>
    </lineage>
</organism>
<protein>
    <submittedName>
        <fullName evidence="2">Uncharacterized protein</fullName>
    </submittedName>
</protein>
<keyword evidence="3" id="KW-1185">Reference proteome</keyword>